<evidence type="ECO:0000313" key="3">
    <source>
        <dbReference type="Proteomes" id="UP000887222"/>
    </source>
</evidence>
<proteinExistence type="predicted"/>
<reference evidence="2 3" key="1">
    <citation type="journal article" date="2022" name="Int. J. Syst. Evol. Microbiol.">
        <title>Noviherbaspirillum aridicola sp. nov., isolated from an arid soil in Pakistan.</title>
        <authorList>
            <person name="Khan I.U."/>
            <person name="Saqib M."/>
            <person name="Amin A."/>
            <person name="Hussain F."/>
            <person name="Li L."/>
            <person name="Liu Y.H."/>
            <person name="Fang B.Z."/>
            <person name="Ahmed I."/>
            <person name="Li W.J."/>
        </authorList>
    </citation>
    <scope>NUCLEOTIDE SEQUENCE [LARGE SCALE GENOMIC DNA]</scope>
    <source>
        <strain evidence="2 3">NCCP-691</strain>
    </source>
</reference>
<accession>A0ABQ4Q372</accession>
<feature type="region of interest" description="Disordered" evidence="1">
    <location>
        <begin position="40"/>
        <end position="59"/>
    </location>
</feature>
<comment type="caution">
    <text evidence="2">The sequence shown here is derived from an EMBL/GenBank/DDBJ whole genome shotgun (WGS) entry which is preliminary data.</text>
</comment>
<sequence>MSNDQDWQTETYKGMEVHVSPLPRDGGNWDFTVRVAWPGEDSSSEAELAAASGDDADYPSPEAAVAAGFARGYRMVDELQAR</sequence>
<organism evidence="2 3">
    <name type="scientific">Noviherbaspirillum aridicola</name>
    <dbReference type="NCBI Taxonomy" id="2849687"/>
    <lineage>
        <taxon>Bacteria</taxon>
        <taxon>Pseudomonadati</taxon>
        <taxon>Pseudomonadota</taxon>
        <taxon>Betaproteobacteria</taxon>
        <taxon>Burkholderiales</taxon>
        <taxon>Oxalobacteraceae</taxon>
        <taxon>Noviherbaspirillum</taxon>
    </lineage>
</organism>
<gene>
    <name evidence="2" type="ORF">NCCP691_16470</name>
</gene>
<dbReference type="EMBL" id="BPMK01000006">
    <property type="protein sequence ID" value="GIZ51633.1"/>
    <property type="molecule type" value="Genomic_DNA"/>
</dbReference>
<evidence type="ECO:0000256" key="1">
    <source>
        <dbReference type="SAM" id="MobiDB-lite"/>
    </source>
</evidence>
<name>A0ABQ4Q372_9BURK</name>
<feature type="compositionally biased region" description="Low complexity" evidence="1">
    <location>
        <begin position="40"/>
        <end position="53"/>
    </location>
</feature>
<dbReference type="Proteomes" id="UP000887222">
    <property type="component" value="Unassembled WGS sequence"/>
</dbReference>
<dbReference type="RefSeq" id="WP_220807794.1">
    <property type="nucleotide sequence ID" value="NZ_BPMK01000006.1"/>
</dbReference>
<keyword evidence="3" id="KW-1185">Reference proteome</keyword>
<protein>
    <submittedName>
        <fullName evidence="2">Uncharacterized protein</fullName>
    </submittedName>
</protein>
<evidence type="ECO:0000313" key="2">
    <source>
        <dbReference type="EMBL" id="GIZ51633.1"/>
    </source>
</evidence>